<evidence type="ECO:0000313" key="3">
    <source>
        <dbReference type="Proteomes" id="UP000534306"/>
    </source>
</evidence>
<dbReference type="EMBL" id="JACHKF010000001">
    <property type="protein sequence ID" value="MBB6569013.1"/>
    <property type="molecule type" value="Genomic_DNA"/>
</dbReference>
<sequence length="100" mass="10737">MTVTTRKPQLPAPVVDRLLDLLATDDAFRDLFAHDRQAALTAVGCETPDGFGCLAVDRLAAKTVIAAARDELRAYLLSGAAYNNPHILESGATHAVLRHN</sequence>
<dbReference type="InterPro" id="IPR030976">
    <property type="entry name" value="Mod_pep_NH_fam"/>
</dbReference>
<organism evidence="2 3">
    <name type="scientific">Kribbella sandramycini</name>
    <dbReference type="NCBI Taxonomy" id="60450"/>
    <lineage>
        <taxon>Bacteria</taxon>
        <taxon>Bacillati</taxon>
        <taxon>Actinomycetota</taxon>
        <taxon>Actinomycetes</taxon>
        <taxon>Propionibacteriales</taxon>
        <taxon>Kribbellaceae</taxon>
        <taxon>Kribbella</taxon>
    </lineage>
</organism>
<gene>
    <name evidence="1" type="ORF">HNR71_004650</name>
    <name evidence="2" type="ORF">HPO96_12900</name>
</gene>
<dbReference type="EMBL" id="JABJRC010000002">
    <property type="protein sequence ID" value="NOL41143.1"/>
    <property type="molecule type" value="Genomic_DNA"/>
</dbReference>
<evidence type="ECO:0000313" key="2">
    <source>
        <dbReference type="EMBL" id="NOL41143.1"/>
    </source>
</evidence>
<name>A0A7Y4KYR5_9ACTN</name>
<evidence type="ECO:0000313" key="4">
    <source>
        <dbReference type="Proteomes" id="UP000553957"/>
    </source>
</evidence>
<dbReference type="NCBIfam" id="TIGR04509">
    <property type="entry name" value="mod_pep_NH_fam"/>
    <property type="match status" value="1"/>
</dbReference>
<reference evidence="2 3" key="1">
    <citation type="submission" date="2020-05" db="EMBL/GenBank/DDBJ databases">
        <title>Genome sequence of Kribbella sandramycini ATCC 39419.</title>
        <authorList>
            <person name="Maclea K.S."/>
            <person name="Fair J.L."/>
        </authorList>
    </citation>
    <scope>NUCLEOTIDE SEQUENCE [LARGE SCALE GENOMIC DNA]</scope>
    <source>
        <strain evidence="2 3">ATCC 39419</strain>
    </source>
</reference>
<reference evidence="1 4" key="2">
    <citation type="submission" date="2020-08" db="EMBL/GenBank/DDBJ databases">
        <title>Sequencing the genomes of 1000 actinobacteria strains.</title>
        <authorList>
            <person name="Klenk H.-P."/>
        </authorList>
    </citation>
    <scope>NUCLEOTIDE SEQUENCE [LARGE SCALE GENOMIC DNA]</scope>
    <source>
        <strain evidence="1 4">DSM 15626</strain>
    </source>
</reference>
<dbReference type="RefSeq" id="WP_171673585.1">
    <property type="nucleotide sequence ID" value="NZ_BAAAGT010000013.1"/>
</dbReference>
<dbReference type="AlphaFoldDB" id="A0A7Y4KYR5"/>
<proteinExistence type="predicted"/>
<evidence type="ECO:0000313" key="1">
    <source>
        <dbReference type="EMBL" id="MBB6569013.1"/>
    </source>
</evidence>
<keyword evidence="3" id="KW-1185">Reference proteome</keyword>
<protein>
    <submittedName>
        <fullName evidence="2">Putative modified peptide</fullName>
    </submittedName>
</protein>
<accession>A0A7Y4KYR5</accession>
<dbReference type="Proteomes" id="UP000553957">
    <property type="component" value="Unassembled WGS sequence"/>
</dbReference>
<dbReference type="Proteomes" id="UP000534306">
    <property type="component" value="Unassembled WGS sequence"/>
</dbReference>
<comment type="caution">
    <text evidence="2">The sequence shown here is derived from an EMBL/GenBank/DDBJ whole genome shotgun (WGS) entry which is preliminary data.</text>
</comment>